<evidence type="ECO:0008006" key="4">
    <source>
        <dbReference type="Google" id="ProtNLM"/>
    </source>
</evidence>
<feature type="signal peptide" evidence="1">
    <location>
        <begin position="1"/>
        <end position="18"/>
    </location>
</feature>
<dbReference type="Proteomes" id="UP001627408">
    <property type="component" value="Unassembled WGS sequence"/>
</dbReference>
<feature type="chain" id="PRO_5046599277" description="DUF4412 domain-containing protein" evidence="1">
    <location>
        <begin position="19"/>
        <end position="230"/>
    </location>
</feature>
<accession>A0ABW8UP60</accession>
<evidence type="ECO:0000313" key="2">
    <source>
        <dbReference type="EMBL" id="MFL4468913.1"/>
    </source>
</evidence>
<keyword evidence="3" id="KW-1185">Reference proteome</keyword>
<dbReference type="RefSeq" id="WP_407590661.1">
    <property type="nucleotide sequence ID" value="NZ_JBHDIY010000002.1"/>
</dbReference>
<evidence type="ECO:0000313" key="3">
    <source>
        <dbReference type="Proteomes" id="UP001627408"/>
    </source>
</evidence>
<organism evidence="2 3">
    <name type="scientific">Tateyamaria armeniaca</name>
    <dbReference type="NCBI Taxonomy" id="2518930"/>
    <lineage>
        <taxon>Bacteria</taxon>
        <taxon>Pseudomonadati</taxon>
        <taxon>Pseudomonadota</taxon>
        <taxon>Alphaproteobacteria</taxon>
        <taxon>Rhodobacterales</taxon>
        <taxon>Roseobacteraceae</taxon>
        <taxon>Tateyamaria</taxon>
    </lineage>
</organism>
<keyword evidence="1" id="KW-0732">Signal</keyword>
<dbReference type="EMBL" id="JBHDIY010000002">
    <property type="protein sequence ID" value="MFL4468913.1"/>
    <property type="molecule type" value="Genomic_DNA"/>
</dbReference>
<comment type="caution">
    <text evidence="2">The sequence shown here is derived from an EMBL/GenBank/DDBJ whole genome shotgun (WGS) entry which is preliminary data.</text>
</comment>
<name>A0ABW8UP60_9RHOB</name>
<sequence>MRAPWWLALIATASPAWADWEFIDRWSEPIQDFETRVATTTNADGYALHLYRNPVGRVYVLITLPQDSPDLALSGPVATLTPDGFAAKVIEAQDERGRVVEYAISTGRAVRDRLWHGEGQAPAFGTFHDLLEAPRLDATLTLETEDMVTTSWTMEGAAKPIAQALGISMGGIPAGEEWEEAAAQALLAAMTACQFPKLDVICVQKVSECSAQISDARDIDAFETCLGGDG</sequence>
<evidence type="ECO:0000256" key="1">
    <source>
        <dbReference type="SAM" id="SignalP"/>
    </source>
</evidence>
<gene>
    <name evidence="2" type="ORF">ACERZ8_03140</name>
</gene>
<protein>
    <recommendedName>
        <fullName evidence="4">DUF4412 domain-containing protein</fullName>
    </recommendedName>
</protein>
<reference evidence="2 3" key="1">
    <citation type="submission" date="2024-08" db="EMBL/GenBank/DDBJ databases">
        <title>Tateyamaria sp. nov., isolated from marine algae.</title>
        <authorList>
            <person name="Choi B.J."/>
            <person name="Kim J.M."/>
            <person name="Lee J.K."/>
            <person name="Choi D.G."/>
            <person name="Bayburt H."/>
            <person name="Baek J.H."/>
            <person name="Han D.M."/>
            <person name="Jeon C.O."/>
        </authorList>
    </citation>
    <scope>NUCLEOTIDE SEQUENCE [LARGE SCALE GENOMIC DNA]</scope>
    <source>
        <strain evidence="2 3">KMU-156</strain>
    </source>
</reference>
<proteinExistence type="predicted"/>